<keyword evidence="5 9" id="KW-1003">Cell membrane</keyword>
<feature type="transmembrane region" description="Helical" evidence="9">
    <location>
        <begin position="341"/>
        <end position="363"/>
    </location>
</feature>
<organism evidence="11 12">
    <name type="scientific">Lacticaseibacillus saniviri JCM 17471 = DSM 24301</name>
    <dbReference type="NCBI Taxonomy" id="1293598"/>
    <lineage>
        <taxon>Bacteria</taxon>
        <taxon>Bacillati</taxon>
        <taxon>Bacillota</taxon>
        <taxon>Bacilli</taxon>
        <taxon>Lactobacillales</taxon>
        <taxon>Lactobacillaceae</taxon>
        <taxon>Lacticaseibacillus</taxon>
    </lineage>
</organism>
<dbReference type="SUPFAM" id="SSF103473">
    <property type="entry name" value="MFS general substrate transporter"/>
    <property type="match status" value="1"/>
</dbReference>
<dbReference type="InterPro" id="IPR011701">
    <property type="entry name" value="MFS"/>
</dbReference>
<proteinExistence type="inferred from homology"/>
<dbReference type="AlphaFoldDB" id="A0A0R2MWH4"/>
<comment type="caution">
    <text evidence="9">Lacks conserved residue(s) required for the propagation of feature annotation.</text>
</comment>
<evidence type="ECO:0000256" key="1">
    <source>
        <dbReference type="ARBA" id="ARBA00004651"/>
    </source>
</evidence>
<feature type="domain" description="Major facilitator superfamily (MFS) profile" evidence="10">
    <location>
        <begin position="8"/>
        <end position="390"/>
    </location>
</feature>
<dbReference type="NCBIfam" id="TIGR00710">
    <property type="entry name" value="efflux_Bcr_CflA"/>
    <property type="match status" value="1"/>
</dbReference>
<keyword evidence="8 9" id="KW-0472">Membrane</keyword>
<feature type="transmembrane region" description="Helical" evidence="9">
    <location>
        <begin position="135"/>
        <end position="160"/>
    </location>
</feature>
<evidence type="ECO:0000256" key="8">
    <source>
        <dbReference type="ARBA" id="ARBA00023136"/>
    </source>
</evidence>
<protein>
    <recommendedName>
        <fullName evidence="9">Bcr/CflA family efflux transporter</fullName>
    </recommendedName>
</protein>
<dbReference type="InterPro" id="IPR036259">
    <property type="entry name" value="MFS_trans_sf"/>
</dbReference>
<dbReference type="InterPro" id="IPR001958">
    <property type="entry name" value="Tet-R_TetA/multi-R_MdtG-like"/>
</dbReference>
<dbReference type="CDD" id="cd17320">
    <property type="entry name" value="MFS_MdfA_MDR_like"/>
    <property type="match status" value="1"/>
</dbReference>
<feature type="transmembrane region" description="Helical" evidence="9">
    <location>
        <begin position="42"/>
        <end position="64"/>
    </location>
</feature>
<evidence type="ECO:0000256" key="7">
    <source>
        <dbReference type="ARBA" id="ARBA00022989"/>
    </source>
</evidence>
<feature type="transmembrane region" description="Helical" evidence="9">
    <location>
        <begin position="76"/>
        <end position="94"/>
    </location>
</feature>
<dbReference type="PATRIC" id="fig|1293598.4.peg.2059"/>
<keyword evidence="7 9" id="KW-1133">Transmembrane helix</keyword>
<dbReference type="GO" id="GO:0042910">
    <property type="term" value="F:xenobiotic transmembrane transporter activity"/>
    <property type="evidence" value="ECO:0007669"/>
    <property type="project" value="InterPro"/>
</dbReference>
<dbReference type="InterPro" id="IPR004812">
    <property type="entry name" value="Efflux_drug-R_Bcr/CmlA"/>
</dbReference>
<evidence type="ECO:0000256" key="6">
    <source>
        <dbReference type="ARBA" id="ARBA00022692"/>
    </source>
</evidence>
<comment type="subcellular location">
    <subcellularLocation>
        <location evidence="1 9">Cell membrane</location>
        <topology evidence="1 9">Multi-pass membrane protein</topology>
    </subcellularLocation>
</comment>
<dbReference type="Pfam" id="PF07690">
    <property type="entry name" value="MFS_1"/>
    <property type="match status" value="1"/>
</dbReference>
<dbReference type="GO" id="GO:1990961">
    <property type="term" value="P:xenobiotic detoxification by transmembrane export across the plasma membrane"/>
    <property type="evidence" value="ECO:0007669"/>
    <property type="project" value="InterPro"/>
</dbReference>
<feature type="transmembrane region" description="Helical" evidence="9">
    <location>
        <begin position="369"/>
        <end position="386"/>
    </location>
</feature>
<keyword evidence="12" id="KW-1185">Reference proteome</keyword>
<sequence length="393" mass="41500">MKPAVKHRFLMLGLLGTLSAFGPLSMDLYLPALPVIQHDVNASATLIQMTITMSLLGLAGGQLIIGPLSDHYGRKWPLISGLVLFTLASLGIALSNNIWVILLLRLIQGIGGSAGQVLSRSIARDLFSGHELTRYLSVLMAINGIFPIISPVLGSGILTLTDWNGIFYLLAAIGAILIVLALTILPETLMVDQRTQAIGHAFRGMGELVKTKSFMTYVLTQGLVYGALFSYISGSTFVYQQYYGLSAGVFSIFYAVNGLGIVLITKLTGNLIGKYTEKQLLSVAITIGTLAGGVLLANALTLNNFWIMVVGLWIVVGMVGMVNTTATSLGMQQSGQQAGSASALLGLGMNAIGGIMSPLVGAFGTTSPLPMASLIIAAELAAYLLWTMNKQTA</sequence>
<evidence type="ECO:0000313" key="11">
    <source>
        <dbReference type="EMBL" id="KRO17847.1"/>
    </source>
</evidence>
<dbReference type="PROSITE" id="PS50850">
    <property type="entry name" value="MFS"/>
    <property type="match status" value="1"/>
</dbReference>
<feature type="transmembrane region" description="Helical" evidence="9">
    <location>
        <begin position="305"/>
        <end position="329"/>
    </location>
</feature>
<dbReference type="PROSITE" id="PS00216">
    <property type="entry name" value="SUGAR_TRANSPORT_1"/>
    <property type="match status" value="1"/>
</dbReference>
<dbReference type="InterPro" id="IPR005829">
    <property type="entry name" value="Sugar_transporter_CS"/>
</dbReference>
<dbReference type="EMBL" id="JQCE01000007">
    <property type="protein sequence ID" value="KRO17847.1"/>
    <property type="molecule type" value="Genomic_DNA"/>
</dbReference>
<evidence type="ECO:0000313" key="12">
    <source>
        <dbReference type="Proteomes" id="UP000050969"/>
    </source>
</evidence>
<accession>A0A0R2MWH4</accession>
<evidence type="ECO:0000256" key="9">
    <source>
        <dbReference type="RuleBase" id="RU365088"/>
    </source>
</evidence>
<dbReference type="RefSeq" id="WP_056992524.1">
    <property type="nucleotide sequence ID" value="NZ_JQCE01000007.1"/>
</dbReference>
<feature type="transmembrane region" description="Helical" evidence="9">
    <location>
        <begin position="166"/>
        <end position="185"/>
    </location>
</feature>
<name>A0A0R2MWH4_9LACO</name>
<keyword evidence="4 9" id="KW-0813">Transport</keyword>
<dbReference type="InterPro" id="IPR020846">
    <property type="entry name" value="MFS_dom"/>
</dbReference>
<dbReference type="FunFam" id="1.20.1720.10:FF:000005">
    <property type="entry name" value="Bcr/CflA family efflux transporter"/>
    <property type="match status" value="1"/>
</dbReference>
<evidence type="ECO:0000256" key="5">
    <source>
        <dbReference type="ARBA" id="ARBA00022475"/>
    </source>
</evidence>
<evidence type="ECO:0000259" key="10">
    <source>
        <dbReference type="PROSITE" id="PS50850"/>
    </source>
</evidence>
<dbReference type="Proteomes" id="UP000050969">
    <property type="component" value="Unassembled WGS sequence"/>
</dbReference>
<keyword evidence="6 9" id="KW-0812">Transmembrane</keyword>
<feature type="transmembrane region" description="Helical" evidence="9">
    <location>
        <begin position="214"/>
        <end position="233"/>
    </location>
</feature>
<reference evidence="11 12" key="1">
    <citation type="journal article" date="2015" name="Genome Announc.">
        <title>Expanding the biotechnology potential of lactobacilli through comparative genomics of 213 strains and associated genera.</title>
        <authorList>
            <person name="Sun Z."/>
            <person name="Harris H.M."/>
            <person name="McCann A."/>
            <person name="Guo C."/>
            <person name="Argimon S."/>
            <person name="Zhang W."/>
            <person name="Yang X."/>
            <person name="Jeffery I.B."/>
            <person name="Cooney J.C."/>
            <person name="Kagawa T.F."/>
            <person name="Liu W."/>
            <person name="Song Y."/>
            <person name="Salvetti E."/>
            <person name="Wrobel A."/>
            <person name="Rasinkangas P."/>
            <person name="Parkhill J."/>
            <person name="Rea M.C."/>
            <person name="O'Sullivan O."/>
            <person name="Ritari J."/>
            <person name="Douillard F.P."/>
            <person name="Paul Ross R."/>
            <person name="Yang R."/>
            <person name="Briner A.E."/>
            <person name="Felis G.E."/>
            <person name="de Vos W.M."/>
            <person name="Barrangou R."/>
            <person name="Klaenhammer T.R."/>
            <person name="Caufield P.W."/>
            <person name="Cui Y."/>
            <person name="Zhang H."/>
            <person name="O'Toole P.W."/>
        </authorList>
    </citation>
    <scope>NUCLEOTIDE SEQUENCE [LARGE SCALE GENOMIC DNA]</scope>
    <source>
        <strain evidence="11 12">DSM 24301</strain>
    </source>
</reference>
<evidence type="ECO:0000256" key="3">
    <source>
        <dbReference type="ARBA" id="ARBA00007520"/>
    </source>
</evidence>
<evidence type="ECO:0000256" key="4">
    <source>
        <dbReference type="ARBA" id="ARBA00022448"/>
    </source>
</evidence>
<dbReference type="STRING" id="1293598.IV56_GL001974"/>
<dbReference type="GO" id="GO:0005886">
    <property type="term" value="C:plasma membrane"/>
    <property type="evidence" value="ECO:0007669"/>
    <property type="project" value="UniProtKB-SubCell"/>
</dbReference>
<feature type="transmembrane region" description="Helical" evidence="9">
    <location>
        <begin position="280"/>
        <end position="299"/>
    </location>
</feature>
<feature type="transmembrane region" description="Helical" evidence="9">
    <location>
        <begin position="245"/>
        <end position="268"/>
    </location>
</feature>
<dbReference type="PANTHER" id="PTHR23502">
    <property type="entry name" value="MAJOR FACILITATOR SUPERFAMILY"/>
    <property type="match status" value="1"/>
</dbReference>
<comment type="caution">
    <text evidence="11">The sequence shown here is derived from an EMBL/GenBank/DDBJ whole genome shotgun (WGS) entry which is preliminary data.</text>
</comment>
<dbReference type="PRINTS" id="PR01035">
    <property type="entry name" value="TCRTETA"/>
</dbReference>
<comment type="similarity">
    <text evidence="3">Belongs to the major facilitator superfamily. TCR/Tet family.</text>
</comment>
<comment type="similarity">
    <text evidence="2 9">Belongs to the major facilitator superfamily. Bcr/CmlA family.</text>
</comment>
<dbReference type="PANTHER" id="PTHR23502:SF132">
    <property type="entry name" value="POLYAMINE TRANSPORTER 2-RELATED"/>
    <property type="match status" value="1"/>
</dbReference>
<gene>
    <name evidence="11" type="ORF">IV56_GL001974</name>
</gene>
<evidence type="ECO:0000256" key="2">
    <source>
        <dbReference type="ARBA" id="ARBA00006236"/>
    </source>
</evidence>
<dbReference type="Gene3D" id="1.20.1720.10">
    <property type="entry name" value="Multidrug resistance protein D"/>
    <property type="match status" value="1"/>
</dbReference>